<dbReference type="Proteomes" id="UP001230654">
    <property type="component" value="Unassembled WGS sequence"/>
</dbReference>
<dbReference type="EMBL" id="JAUSWV010000002">
    <property type="protein sequence ID" value="MDQ0579200.1"/>
    <property type="molecule type" value="Genomic_DNA"/>
</dbReference>
<reference evidence="1 2" key="1">
    <citation type="submission" date="2023-07" db="EMBL/GenBank/DDBJ databases">
        <title>Comparative genomics of wheat-associated soil bacteria to identify genetic determinants of phenazine resistance.</title>
        <authorList>
            <person name="Mouncey N."/>
        </authorList>
    </citation>
    <scope>NUCLEOTIDE SEQUENCE [LARGE SCALE GENOMIC DNA]</scope>
    <source>
        <strain evidence="1 2">B2I6</strain>
    </source>
</reference>
<comment type="caution">
    <text evidence="1">The sequence shown here is derived from an EMBL/GenBank/DDBJ whole genome shotgun (WGS) entry which is preliminary data.</text>
</comment>
<proteinExistence type="predicted"/>
<protein>
    <submittedName>
        <fullName evidence="1">Uncharacterized protein</fullName>
    </submittedName>
</protein>
<gene>
    <name evidence="1" type="ORF">QF030_001378</name>
</gene>
<sequence length="56" mass="6042">MTLFLLASVLVLVYADGRAGRTTVLRLPPTVTALVAGWYAIRRDLALTHTSSRADA</sequence>
<keyword evidence="2" id="KW-1185">Reference proteome</keyword>
<evidence type="ECO:0000313" key="1">
    <source>
        <dbReference type="EMBL" id="MDQ0579200.1"/>
    </source>
</evidence>
<organism evidence="1 2">
    <name type="scientific">Streptomyces rishiriensis</name>
    <dbReference type="NCBI Taxonomy" id="68264"/>
    <lineage>
        <taxon>Bacteria</taxon>
        <taxon>Bacillati</taxon>
        <taxon>Actinomycetota</taxon>
        <taxon>Actinomycetes</taxon>
        <taxon>Kitasatosporales</taxon>
        <taxon>Streptomycetaceae</taxon>
        <taxon>Streptomyces</taxon>
    </lineage>
</organism>
<name>A0ABU0NJA0_STRRH</name>
<accession>A0ABU0NJA0</accession>
<evidence type="ECO:0000313" key="2">
    <source>
        <dbReference type="Proteomes" id="UP001230654"/>
    </source>
</evidence>